<comment type="similarity">
    <text evidence="2 8">Belongs to the 4-toluene sulfonate uptake permease (TSUP) (TC 2.A.102) family.</text>
</comment>
<feature type="transmembrane region" description="Helical" evidence="8">
    <location>
        <begin position="7"/>
        <end position="26"/>
    </location>
</feature>
<evidence type="ECO:0000256" key="4">
    <source>
        <dbReference type="ARBA" id="ARBA00022475"/>
    </source>
</evidence>
<proteinExistence type="inferred from homology"/>
<sequence>MEVTIDILAMLFFVAGLAGFIDAMAGGGGLLTLPALLSVGVPPTQALATNKLQSSFGSFSATWYFVRNGIVNLKEMRLAIICTFVGSAVGAELVQHIDAGVLTSLIPMLLLGISLYFLLAPQAGEGGGKPKFSETMFAFSVGTGVGFYDGFFGPGTGSIFTICFVAIAQLSIVHATAKTKVLNFTSNLAALIFFIIAGLPVWKIGLVMAVGGFLGARMGAKVVVSKGKKFIRPLVVIMSMVMALKLLWEQHPQWFQSLFSLV</sequence>
<keyword evidence="3" id="KW-0813">Transport</keyword>
<feature type="transmembrane region" description="Helical" evidence="8">
    <location>
        <begin position="78"/>
        <end position="95"/>
    </location>
</feature>
<dbReference type="PANTHER" id="PTHR30269">
    <property type="entry name" value="TRANSMEMBRANE PROTEIN YFCA"/>
    <property type="match status" value="1"/>
</dbReference>
<keyword evidence="5 8" id="KW-0812">Transmembrane</keyword>
<comment type="caution">
    <text evidence="9">The sequence shown here is derived from an EMBL/GenBank/DDBJ whole genome shotgun (WGS) entry which is preliminary data.</text>
</comment>
<evidence type="ECO:0000256" key="3">
    <source>
        <dbReference type="ARBA" id="ARBA00022448"/>
    </source>
</evidence>
<reference evidence="9" key="1">
    <citation type="submission" date="2021-11" db="EMBL/GenBank/DDBJ databases">
        <title>Vibrio ZSDE26 sp. nov. and Vibrio ZSDZ34 sp. nov., isolated from coastal seawater in Qingdao.</title>
        <authorList>
            <person name="Zhang P."/>
        </authorList>
    </citation>
    <scope>NUCLEOTIDE SEQUENCE</scope>
    <source>
        <strain evidence="9">ZSDZ34</strain>
    </source>
</reference>
<dbReference type="InterPro" id="IPR052017">
    <property type="entry name" value="TSUP"/>
</dbReference>
<dbReference type="AlphaFoldDB" id="A0A9X1W7X6"/>
<dbReference type="RefSeq" id="WP_244355292.1">
    <property type="nucleotide sequence ID" value="NZ_JAJNNZ010000002.1"/>
</dbReference>
<evidence type="ECO:0000256" key="2">
    <source>
        <dbReference type="ARBA" id="ARBA00009142"/>
    </source>
</evidence>
<feature type="transmembrane region" description="Helical" evidence="8">
    <location>
        <begin position="101"/>
        <end position="120"/>
    </location>
</feature>
<evidence type="ECO:0000313" key="10">
    <source>
        <dbReference type="Proteomes" id="UP001139488"/>
    </source>
</evidence>
<organism evidence="9 10">
    <name type="scientific">Vibrio gelatinilyticus</name>
    <dbReference type="NCBI Taxonomy" id="2893468"/>
    <lineage>
        <taxon>Bacteria</taxon>
        <taxon>Pseudomonadati</taxon>
        <taxon>Pseudomonadota</taxon>
        <taxon>Gammaproteobacteria</taxon>
        <taxon>Vibrionales</taxon>
        <taxon>Vibrionaceae</taxon>
        <taxon>Vibrio</taxon>
    </lineage>
</organism>
<evidence type="ECO:0000256" key="5">
    <source>
        <dbReference type="ARBA" id="ARBA00022692"/>
    </source>
</evidence>
<evidence type="ECO:0000256" key="7">
    <source>
        <dbReference type="ARBA" id="ARBA00023136"/>
    </source>
</evidence>
<dbReference type="Proteomes" id="UP001139488">
    <property type="component" value="Unassembled WGS sequence"/>
</dbReference>
<dbReference type="InterPro" id="IPR002781">
    <property type="entry name" value="TM_pro_TauE-like"/>
</dbReference>
<keyword evidence="4 8" id="KW-1003">Cell membrane</keyword>
<dbReference type="Pfam" id="PF01925">
    <property type="entry name" value="TauE"/>
    <property type="match status" value="1"/>
</dbReference>
<dbReference type="PANTHER" id="PTHR30269:SF0">
    <property type="entry name" value="MEMBRANE TRANSPORTER PROTEIN YFCA-RELATED"/>
    <property type="match status" value="1"/>
</dbReference>
<keyword evidence="7 8" id="KW-0472">Membrane</keyword>
<keyword evidence="6 8" id="KW-1133">Transmembrane helix</keyword>
<feature type="transmembrane region" description="Helical" evidence="8">
    <location>
        <begin position="188"/>
        <end position="210"/>
    </location>
</feature>
<dbReference type="GO" id="GO:0005886">
    <property type="term" value="C:plasma membrane"/>
    <property type="evidence" value="ECO:0007669"/>
    <property type="project" value="UniProtKB-SubCell"/>
</dbReference>
<dbReference type="EMBL" id="JAJNNZ010000002">
    <property type="protein sequence ID" value="MCJ2375907.1"/>
    <property type="molecule type" value="Genomic_DNA"/>
</dbReference>
<name>A0A9X1W7X6_9VIBR</name>
<protein>
    <recommendedName>
        <fullName evidence="8">Probable membrane transporter protein</fullName>
    </recommendedName>
</protein>
<feature type="transmembrane region" description="Helical" evidence="8">
    <location>
        <begin position="230"/>
        <end position="248"/>
    </location>
</feature>
<comment type="subcellular location">
    <subcellularLocation>
        <location evidence="1 8">Cell membrane</location>
        <topology evidence="1 8">Multi-pass membrane protein</topology>
    </subcellularLocation>
</comment>
<evidence type="ECO:0000256" key="8">
    <source>
        <dbReference type="RuleBase" id="RU363041"/>
    </source>
</evidence>
<gene>
    <name evidence="9" type="ORF">LNL84_03575</name>
</gene>
<evidence type="ECO:0000256" key="1">
    <source>
        <dbReference type="ARBA" id="ARBA00004651"/>
    </source>
</evidence>
<evidence type="ECO:0000313" key="9">
    <source>
        <dbReference type="EMBL" id="MCJ2375907.1"/>
    </source>
</evidence>
<evidence type="ECO:0000256" key="6">
    <source>
        <dbReference type="ARBA" id="ARBA00022989"/>
    </source>
</evidence>
<accession>A0A9X1W7X6</accession>
<keyword evidence="10" id="KW-1185">Reference proteome</keyword>